<feature type="transmembrane region" description="Helical" evidence="1">
    <location>
        <begin position="160"/>
        <end position="181"/>
    </location>
</feature>
<dbReference type="InterPro" id="IPR013201">
    <property type="entry name" value="Prot_inhib_I29"/>
</dbReference>
<dbReference type="Gene3D" id="1.10.287.2250">
    <property type="match status" value="1"/>
</dbReference>
<proteinExistence type="predicted"/>
<keyword evidence="5" id="KW-1185">Reference proteome</keyword>
<evidence type="ECO:0000313" key="4">
    <source>
        <dbReference type="EMBL" id="EGG20581.1"/>
    </source>
</evidence>
<keyword evidence="1" id="KW-0472">Membrane</keyword>
<dbReference type="OrthoDB" id="20728at2759"/>
<keyword evidence="1" id="KW-0812">Transmembrane</keyword>
<dbReference type="RefSeq" id="XP_004358431.1">
    <property type="nucleotide sequence ID" value="XM_004358374.1"/>
</dbReference>
<dbReference type="EMBL" id="GL883010">
    <property type="protein sequence ID" value="EGG20581.1"/>
    <property type="molecule type" value="Genomic_DNA"/>
</dbReference>
<dbReference type="InterPro" id="IPR038765">
    <property type="entry name" value="Papain-like_cys_pep_sf"/>
</dbReference>
<evidence type="ECO:0000259" key="3">
    <source>
        <dbReference type="SMART" id="SM00848"/>
    </source>
</evidence>
<dbReference type="OMA" id="CAFIGRK"/>
<dbReference type="Pfam" id="PF08246">
    <property type="entry name" value="Inhibitor_I29"/>
    <property type="match status" value="1"/>
</dbReference>
<keyword evidence="1" id="KW-1133">Transmembrane helix</keyword>
<dbReference type="KEGG" id="dfa:DFA_00442"/>
<dbReference type="Proteomes" id="UP000007797">
    <property type="component" value="Unassembled WGS sequence"/>
</dbReference>
<evidence type="ECO:0000313" key="5">
    <source>
        <dbReference type="Proteomes" id="UP000007797"/>
    </source>
</evidence>
<dbReference type="SUPFAM" id="SSF54001">
    <property type="entry name" value="Cysteine proteinases"/>
    <property type="match status" value="1"/>
</dbReference>
<gene>
    <name evidence="4" type="ORF">DFA_00442</name>
</gene>
<feature type="domain" description="Cathepsin propeptide inhibitor" evidence="3">
    <location>
        <begin position="40"/>
        <end position="136"/>
    </location>
</feature>
<sequence>MNRSSSLITIISLILSLALICNASVYGDDFPSDQVLIVSFKSWMTAYNIQYTSDEFQSKFETWKANVKRIGDFNSQIKLPDALVSEGSPSASTPSELSASTLAELGLSDTTTVTYPKQNVQQLSLNEFSGLSYSEFTAGFTGGMPGAVPAVAAALATSTIIAIAVGGAAVAGVAGGSVVAYKKYKKNKKEETPKKEVELTEQPTTPSGINVFNLSQNHHHSITARAFTTPNN</sequence>
<dbReference type="GeneID" id="14872826"/>
<evidence type="ECO:0000256" key="1">
    <source>
        <dbReference type="SAM" id="Phobius"/>
    </source>
</evidence>
<evidence type="ECO:0000256" key="2">
    <source>
        <dbReference type="SAM" id="SignalP"/>
    </source>
</evidence>
<dbReference type="AlphaFoldDB" id="F4PRT2"/>
<dbReference type="SMART" id="SM00848">
    <property type="entry name" value="Inhibitor_I29"/>
    <property type="match status" value="1"/>
</dbReference>
<accession>F4PRT2</accession>
<reference evidence="5" key="1">
    <citation type="journal article" date="2011" name="Genome Res.">
        <title>Phylogeny-wide analysis of social amoeba genomes highlights ancient origins for complex intercellular communication.</title>
        <authorList>
            <person name="Heidel A.J."/>
            <person name="Lawal H.M."/>
            <person name="Felder M."/>
            <person name="Schilde C."/>
            <person name="Helps N.R."/>
            <person name="Tunggal B."/>
            <person name="Rivero F."/>
            <person name="John U."/>
            <person name="Schleicher M."/>
            <person name="Eichinger L."/>
            <person name="Platzer M."/>
            <person name="Noegel A.A."/>
            <person name="Schaap P."/>
            <person name="Gloeckner G."/>
        </authorList>
    </citation>
    <scope>NUCLEOTIDE SEQUENCE [LARGE SCALE GENOMIC DNA]</scope>
    <source>
        <strain evidence="5">SH3</strain>
    </source>
</reference>
<protein>
    <recommendedName>
        <fullName evidence="3">Cathepsin propeptide inhibitor domain-containing protein</fullName>
    </recommendedName>
</protein>
<keyword evidence="2" id="KW-0732">Signal</keyword>
<feature type="chain" id="PRO_5003319525" description="Cathepsin propeptide inhibitor domain-containing protein" evidence="2">
    <location>
        <begin position="28"/>
        <end position="232"/>
    </location>
</feature>
<name>F4PRT2_CACFS</name>
<feature type="signal peptide" evidence="2">
    <location>
        <begin position="1"/>
        <end position="27"/>
    </location>
</feature>
<organism evidence="4 5">
    <name type="scientific">Cavenderia fasciculata</name>
    <name type="common">Slime mold</name>
    <name type="synonym">Dictyostelium fasciculatum</name>
    <dbReference type="NCBI Taxonomy" id="261658"/>
    <lineage>
        <taxon>Eukaryota</taxon>
        <taxon>Amoebozoa</taxon>
        <taxon>Evosea</taxon>
        <taxon>Eumycetozoa</taxon>
        <taxon>Dictyostelia</taxon>
        <taxon>Acytosteliales</taxon>
        <taxon>Cavenderiaceae</taxon>
        <taxon>Cavenderia</taxon>
    </lineage>
</organism>